<evidence type="ECO:0000256" key="4">
    <source>
        <dbReference type="ARBA" id="ARBA00022989"/>
    </source>
</evidence>
<keyword evidence="9" id="KW-1185">Reference proteome</keyword>
<comment type="caution">
    <text evidence="6">Lacks conserved residue(s) required for the propagation of feature annotation.</text>
</comment>
<feature type="non-terminal residue" evidence="8">
    <location>
        <position position="1"/>
    </location>
</feature>
<evidence type="ECO:0000256" key="5">
    <source>
        <dbReference type="ARBA" id="ARBA00023136"/>
    </source>
</evidence>
<reference evidence="8 9" key="1">
    <citation type="submission" date="2019-09" db="EMBL/GenBank/DDBJ databases">
        <title>Bird 10,000 Genomes (B10K) Project - Family phase.</title>
        <authorList>
            <person name="Zhang G."/>
        </authorList>
    </citation>
    <scope>NUCLEOTIDE SEQUENCE [LARGE SCALE GENOMIC DNA]</scope>
    <source>
        <strain evidence="8">B10K-DU-012-14</strain>
        <tissue evidence="8">Blood</tissue>
    </source>
</reference>
<dbReference type="GO" id="GO:0031267">
    <property type="term" value="F:small GTPase binding"/>
    <property type="evidence" value="ECO:0007669"/>
    <property type="project" value="InterPro"/>
</dbReference>
<feature type="transmembrane region" description="Helical" evidence="6">
    <location>
        <begin position="97"/>
        <end position="119"/>
    </location>
</feature>
<dbReference type="Pfam" id="PF04893">
    <property type="entry name" value="Yip1"/>
    <property type="match status" value="1"/>
</dbReference>
<proteinExistence type="inferred from homology"/>
<evidence type="ECO:0000256" key="2">
    <source>
        <dbReference type="ARBA" id="ARBA00010596"/>
    </source>
</evidence>
<dbReference type="GO" id="GO:0016192">
    <property type="term" value="P:vesicle-mediated transport"/>
    <property type="evidence" value="ECO:0007669"/>
    <property type="project" value="InterPro"/>
</dbReference>
<keyword evidence="5 6" id="KW-0472">Membrane</keyword>
<name>A0A7L3DT38_PLUSO</name>
<dbReference type="InterPro" id="IPR006977">
    <property type="entry name" value="Yip1_dom"/>
</dbReference>
<comment type="similarity">
    <text evidence="2 6">Belongs to the YIP1 family.</text>
</comment>
<feature type="non-terminal residue" evidence="8">
    <location>
        <position position="199"/>
    </location>
</feature>
<sequence length="199" mass="22296">QLLARQKQPRNFWTFEFYQAFFDVDTRQVLERIKGSVMPLPGKNFVRHRLRNNPDLYGPFWICATLVFALAISGNLSHLAEKRTAPAFRYSPHFHNVTIAATLIYCYAWLVPLALWGFLRWRQSRGASTYSFLETVCVYGYSLSAYVPTAWLLLAVAALLSAAVLALTFWPPARADGRATALAVVATITALHALLAVGC</sequence>
<gene>
    <name evidence="8" type="primary">Yipf1_1</name>
    <name evidence="8" type="ORF">PLUSOC_R14404</name>
</gene>
<protein>
    <recommendedName>
        <fullName evidence="6">Protein YIPF</fullName>
    </recommendedName>
</protein>
<dbReference type="GO" id="GO:0000139">
    <property type="term" value="C:Golgi membrane"/>
    <property type="evidence" value="ECO:0007669"/>
    <property type="project" value="UniProtKB-SubCell"/>
</dbReference>
<keyword evidence="4 6" id="KW-1133">Transmembrane helix</keyword>
<evidence type="ECO:0000259" key="7">
    <source>
        <dbReference type="Pfam" id="PF04893"/>
    </source>
</evidence>
<feature type="transmembrane region" description="Helical" evidence="6">
    <location>
        <begin position="56"/>
        <end position="77"/>
    </location>
</feature>
<comment type="caution">
    <text evidence="8">The sequence shown here is derived from an EMBL/GenBank/DDBJ whole genome shotgun (WGS) entry which is preliminary data.</text>
</comment>
<dbReference type="InterPro" id="IPR039765">
    <property type="entry name" value="Yip5/YIPF1/YIPF2"/>
</dbReference>
<accession>A0A7L3DT38</accession>
<dbReference type="AlphaFoldDB" id="A0A7L3DT38"/>
<evidence type="ECO:0000256" key="6">
    <source>
        <dbReference type="RuleBase" id="RU361264"/>
    </source>
</evidence>
<feature type="transmembrane region" description="Helical" evidence="6">
    <location>
        <begin position="179"/>
        <end position="198"/>
    </location>
</feature>
<dbReference type="PANTHER" id="PTHR12822:SF3">
    <property type="entry name" value="PROTEIN YIPF2"/>
    <property type="match status" value="1"/>
</dbReference>
<comment type="subcellular location">
    <subcellularLocation>
        <location evidence="6">Golgi apparatus membrane</location>
        <topology evidence="6">Multi-pass membrane protein</topology>
    </subcellularLocation>
    <subcellularLocation>
        <location evidence="1">Golgi apparatus</location>
        <location evidence="1">cis-Golgi network membrane</location>
        <topology evidence="1">Multi-pass membrane protein</topology>
    </subcellularLocation>
</comment>
<feature type="domain" description="Yip1" evidence="7">
    <location>
        <begin position="37"/>
        <end position="197"/>
    </location>
</feature>
<dbReference type="EMBL" id="VZTS01028491">
    <property type="protein sequence ID" value="NXT58290.1"/>
    <property type="molecule type" value="Genomic_DNA"/>
</dbReference>
<dbReference type="PANTHER" id="PTHR12822">
    <property type="entry name" value="PROTEIN YIPF"/>
    <property type="match status" value="1"/>
</dbReference>
<feature type="transmembrane region" description="Helical" evidence="6">
    <location>
        <begin position="150"/>
        <end position="170"/>
    </location>
</feature>
<evidence type="ECO:0000313" key="9">
    <source>
        <dbReference type="Proteomes" id="UP000519225"/>
    </source>
</evidence>
<evidence type="ECO:0000256" key="1">
    <source>
        <dbReference type="ARBA" id="ARBA00004257"/>
    </source>
</evidence>
<dbReference type="Proteomes" id="UP000519225">
    <property type="component" value="Unassembled WGS sequence"/>
</dbReference>
<organism evidence="8 9">
    <name type="scientific">Pluvianellus socialis</name>
    <name type="common">Magellanic plover</name>
    <dbReference type="NCBI Taxonomy" id="227228"/>
    <lineage>
        <taxon>Eukaryota</taxon>
        <taxon>Metazoa</taxon>
        <taxon>Chordata</taxon>
        <taxon>Craniata</taxon>
        <taxon>Vertebrata</taxon>
        <taxon>Euteleostomi</taxon>
        <taxon>Archelosauria</taxon>
        <taxon>Archosauria</taxon>
        <taxon>Dinosauria</taxon>
        <taxon>Saurischia</taxon>
        <taxon>Theropoda</taxon>
        <taxon>Coelurosauria</taxon>
        <taxon>Aves</taxon>
        <taxon>Neognathae</taxon>
        <taxon>Neoaves</taxon>
        <taxon>Charadriiformes</taxon>
        <taxon>Charadriidae</taxon>
        <taxon>Pluvianellus</taxon>
    </lineage>
</organism>
<evidence type="ECO:0000256" key="3">
    <source>
        <dbReference type="ARBA" id="ARBA00022692"/>
    </source>
</evidence>
<evidence type="ECO:0000313" key="8">
    <source>
        <dbReference type="EMBL" id="NXT58290.1"/>
    </source>
</evidence>
<keyword evidence="3 6" id="KW-0812">Transmembrane</keyword>